<evidence type="ECO:0000256" key="2">
    <source>
        <dbReference type="SAM" id="MobiDB-lite"/>
    </source>
</evidence>
<feature type="region of interest" description="Disordered" evidence="2">
    <location>
        <begin position="1"/>
        <end position="30"/>
    </location>
</feature>
<proteinExistence type="predicted"/>
<dbReference type="EMBL" id="CADCXW020000150">
    <property type="protein sequence ID" value="CAD1562373.1"/>
    <property type="molecule type" value="Genomic_DNA"/>
</dbReference>
<name>A0A6V7KEU6_9HYME</name>
<accession>A0A6V7KEU6</accession>
<keyword evidence="1" id="KW-0175">Coiled coil</keyword>
<evidence type="ECO:0000256" key="1">
    <source>
        <dbReference type="SAM" id="Coils"/>
    </source>
</evidence>
<protein>
    <submittedName>
        <fullName evidence="3">Uncharacterized protein</fullName>
    </submittedName>
</protein>
<evidence type="ECO:0000313" key="5">
    <source>
        <dbReference type="EMBL" id="CAD1565421.1"/>
    </source>
</evidence>
<reference evidence="3" key="1">
    <citation type="submission" date="2020-07" db="EMBL/GenBank/DDBJ databases">
        <authorList>
            <person name="Ferguson B K."/>
        </authorList>
    </citation>
    <scope>NUCLEOTIDE SEQUENCE</scope>
    <source>
        <strain evidence="3">L06</strain>
    </source>
</reference>
<dbReference type="EMBL" id="CADCXW020000174">
    <property type="protein sequence ID" value="CAD1565401.1"/>
    <property type="molecule type" value="Genomic_DNA"/>
</dbReference>
<gene>
    <name evidence="3" type="ORF">BBRV_LOCUS77079</name>
    <name evidence="4" type="ORF">BBRV_LOCUS83778</name>
    <name evidence="5" type="ORF">BBRV_LOCUS83832</name>
</gene>
<dbReference type="AlphaFoldDB" id="A0A6V7KEU6"/>
<sequence length="140" mass="15865">MSVNVFGQQLSKSSSSGKRGPPGRGFKLTEEGNFDIGNKRLCNIADPQEDFDAISRKILNEKIQPIRYDLNAVSTVVSRTNKDLNTLIESLQEELKDFKANFQASVQSLLDYVVENRESIEKLQRIEKERNNESGERNNS</sequence>
<dbReference type="EMBL" id="CADCXW020000179">
    <property type="protein sequence ID" value="CAD1565421.1"/>
    <property type="molecule type" value="Genomic_DNA"/>
</dbReference>
<organism evidence="3">
    <name type="scientific">Bracon brevicornis</name>
    <dbReference type="NCBI Taxonomy" id="1563983"/>
    <lineage>
        <taxon>Eukaryota</taxon>
        <taxon>Metazoa</taxon>
        <taxon>Ecdysozoa</taxon>
        <taxon>Arthropoda</taxon>
        <taxon>Hexapoda</taxon>
        <taxon>Insecta</taxon>
        <taxon>Pterygota</taxon>
        <taxon>Neoptera</taxon>
        <taxon>Endopterygota</taxon>
        <taxon>Hymenoptera</taxon>
        <taxon>Apocrita</taxon>
        <taxon>Ichneumonoidea</taxon>
        <taxon>Braconidae</taxon>
        <taxon>Braconinae</taxon>
        <taxon>Bracon</taxon>
    </lineage>
</organism>
<feature type="compositionally biased region" description="Low complexity" evidence="2">
    <location>
        <begin position="1"/>
        <end position="19"/>
    </location>
</feature>
<evidence type="ECO:0000313" key="3">
    <source>
        <dbReference type="EMBL" id="CAD1562373.1"/>
    </source>
</evidence>
<evidence type="ECO:0000313" key="4">
    <source>
        <dbReference type="EMBL" id="CAD1565401.1"/>
    </source>
</evidence>
<feature type="coiled-coil region" evidence="1">
    <location>
        <begin position="81"/>
        <end position="136"/>
    </location>
</feature>